<proteinExistence type="predicted"/>
<evidence type="ECO:0000313" key="2">
    <source>
        <dbReference type="EMBL" id="ABW32241.1"/>
    </source>
</evidence>
<geneLocation type="plasmid" evidence="2 3">
    <name>pREB3</name>
</geneLocation>
<organism evidence="2 3">
    <name type="scientific">Acaryochloris marina (strain MBIC 11017)</name>
    <dbReference type="NCBI Taxonomy" id="329726"/>
    <lineage>
        <taxon>Bacteria</taxon>
        <taxon>Bacillati</taxon>
        <taxon>Cyanobacteriota</taxon>
        <taxon>Cyanophyceae</taxon>
        <taxon>Acaryochloridales</taxon>
        <taxon>Acaryochloridaceae</taxon>
        <taxon>Acaryochloris</taxon>
    </lineage>
</organism>
<name>A8ZN42_ACAM1</name>
<evidence type="ECO:0000256" key="1">
    <source>
        <dbReference type="SAM" id="MobiDB-lite"/>
    </source>
</evidence>
<protein>
    <submittedName>
        <fullName evidence="2">Uncharacterized protein</fullName>
    </submittedName>
</protein>
<gene>
    <name evidence="2" type="ordered locus">AM1_C0313</name>
</gene>
<keyword evidence="3" id="KW-1185">Reference proteome</keyword>
<dbReference type="KEGG" id="amr:AM1_C0313"/>
<dbReference type="EMBL" id="CP000840">
    <property type="protein sequence ID" value="ABW32241.1"/>
    <property type="molecule type" value="Genomic_DNA"/>
</dbReference>
<sequence>MGGEGGAVDWVARLGDIPPIFQKRKPRTGAAGVLGSNRRSSDKPNR</sequence>
<dbReference type="Proteomes" id="UP000000268">
    <property type="component" value="Plasmid pREB3"/>
</dbReference>
<dbReference type="AlphaFoldDB" id="A8ZN42"/>
<keyword evidence="2" id="KW-0614">Plasmid</keyword>
<feature type="region of interest" description="Disordered" evidence="1">
    <location>
        <begin position="21"/>
        <end position="46"/>
    </location>
</feature>
<accession>A8ZN42</accession>
<evidence type="ECO:0000313" key="3">
    <source>
        <dbReference type="Proteomes" id="UP000000268"/>
    </source>
</evidence>
<dbReference type="HOGENOM" id="CLU_3178852_0_0_3"/>
<reference evidence="2 3" key="1">
    <citation type="journal article" date="2008" name="Proc. Natl. Acad. Sci. U.S.A.">
        <title>Niche adaptation and genome expansion in the chlorophyll d-producing cyanobacterium Acaryochloris marina.</title>
        <authorList>
            <person name="Swingley W.D."/>
            <person name="Chen M."/>
            <person name="Cheung P.C."/>
            <person name="Conrad A.L."/>
            <person name="Dejesa L.C."/>
            <person name="Hao J."/>
            <person name="Honchak B.M."/>
            <person name="Karbach L.E."/>
            <person name="Kurdoglu A."/>
            <person name="Lahiri S."/>
            <person name="Mastrian S.D."/>
            <person name="Miyashita H."/>
            <person name="Page L."/>
            <person name="Ramakrishna P."/>
            <person name="Satoh S."/>
            <person name="Sattley W.M."/>
            <person name="Shimada Y."/>
            <person name="Taylor H.L."/>
            <person name="Tomo T."/>
            <person name="Tsuchiya T."/>
            <person name="Wang Z.T."/>
            <person name="Raymond J."/>
            <person name="Mimuro M."/>
            <person name="Blankenship R.E."/>
            <person name="Touchman J.W."/>
        </authorList>
    </citation>
    <scope>NUCLEOTIDE SEQUENCE [LARGE SCALE GENOMIC DNA]</scope>
    <source>
        <strain evidence="3">MBIC 11017</strain>
        <plasmid evidence="3">Plasmid pREB3</plasmid>
    </source>
</reference>